<keyword evidence="6" id="KW-0325">Glycoprotein</keyword>
<name>A0A6P7G2L7_DIAVI</name>
<evidence type="ECO:0000256" key="1">
    <source>
        <dbReference type="ARBA" id="ARBA00004651"/>
    </source>
</evidence>
<gene>
    <name evidence="10" type="primary">LOC114333596</name>
</gene>
<dbReference type="InterPro" id="IPR005829">
    <property type="entry name" value="Sugar_transporter_CS"/>
</dbReference>
<evidence type="ECO:0000256" key="3">
    <source>
        <dbReference type="ARBA" id="ARBA00022692"/>
    </source>
</evidence>
<protein>
    <submittedName>
        <fullName evidence="10">Facilitated trehalose transporter Tret1-like isoform X1</fullName>
    </submittedName>
</protein>
<feature type="transmembrane region" description="Helical" evidence="8">
    <location>
        <begin position="54"/>
        <end position="77"/>
    </location>
</feature>
<dbReference type="GO" id="GO:0022857">
    <property type="term" value="F:transmembrane transporter activity"/>
    <property type="evidence" value="ECO:0007669"/>
    <property type="project" value="InterPro"/>
</dbReference>
<feature type="transmembrane region" description="Helical" evidence="8">
    <location>
        <begin position="86"/>
        <end position="104"/>
    </location>
</feature>
<feature type="transmembrane region" description="Helical" evidence="8">
    <location>
        <begin position="314"/>
        <end position="337"/>
    </location>
</feature>
<feature type="transmembrane region" description="Helical" evidence="8">
    <location>
        <begin position="349"/>
        <end position="374"/>
    </location>
</feature>
<dbReference type="InterPro" id="IPR036259">
    <property type="entry name" value="MFS_trans_sf"/>
</dbReference>
<feature type="transmembrane region" description="Helical" evidence="8">
    <location>
        <begin position="167"/>
        <end position="188"/>
    </location>
</feature>
<evidence type="ECO:0000259" key="9">
    <source>
        <dbReference type="PROSITE" id="PS50850"/>
    </source>
</evidence>
<dbReference type="InParanoid" id="A0A6P7G2L7"/>
<dbReference type="PANTHER" id="PTHR48021">
    <property type="match status" value="1"/>
</dbReference>
<feature type="transmembrane region" description="Helical" evidence="8">
    <location>
        <begin position="288"/>
        <end position="308"/>
    </location>
</feature>
<keyword evidence="5 8" id="KW-0472">Membrane</keyword>
<feature type="transmembrane region" description="Helical" evidence="8">
    <location>
        <begin position="142"/>
        <end position="161"/>
    </location>
</feature>
<dbReference type="GO" id="GO:0005886">
    <property type="term" value="C:plasma membrane"/>
    <property type="evidence" value="ECO:0007669"/>
    <property type="project" value="UniProtKB-SubCell"/>
</dbReference>
<feature type="transmembrane region" description="Helical" evidence="8">
    <location>
        <begin position="413"/>
        <end position="435"/>
    </location>
</feature>
<accession>A0A6P7G2L7</accession>
<evidence type="ECO:0000313" key="10">
    <source>
        <dbReference type="RefSeq" id="XP_028139293.1"/>
    </source>
</evidence>
<dbReference type="SUPFAM" id="SSF103473">
    <property type="entry name" value="MFS general substrate transporter"/>
    <property type="match status" value="1"/>
</dbReference>
<feature type="transmembrane region" description="Helical" evidence="8">
    <location>
        <begin position="386"/>
        <end position="406"/>
    </location>
</feature>
<dbReference type="FunFam" id="1.20.1250.20:FF:000055">
    <property type="entry name" value="Facilitated trehalose transporter Tret1-2 homolog"/>
    <property type="match status" value="1"/>
</dbReference>
<sequence>MGIQKYSGSAFYQYVAGFSATIATLVSGMHYGWPAPSLPRLLDGTSYIHINEDIGYWLAIAPLLGTLVGSPTTPLFIDRIGRHKTILLTGLPYVLSWVLIYFASRYELILAGRLLAGVADGWMFCSVPVYIGEIAEPRIRGFLGSLISVSYIGGILLIDIIGSFCTVPVTALISTVFPIAMVVIFFFMPESPYFLVMKGDNEAAKKELQILRGTNNVEKEIARIQEGIQEEQSVKSNPLDLFRIASNRKAVIIILAIRICQEFSGDSAITFYTQNIFREAGTDIPEDIASIILFVIELIVTIVAALLADRFGRRPLLIFSAAGAAISLLVEGVYFYLKICTDLDLSDFNLVPLVALISFVVCLGSGLKVIPLLMLSELFPASVKGASVAVADLSSAGLVMLVSKYFQFTRDHFGMYVPFISFAVFCTIGLLYITLCVPETKGKTLEEIQDHLKGIKKIDKNNIESQLSTVHKSVHM</sequence>
<dbReference type="InterPro" id="IPR005828">
    <property type="entry name" value="MFS_sugar_transport-like"/>
</dbReference>
<evidence type="ECO:0000256" key="7">
    <source>
        <dbReference type="ARBA" id="ARBA00024348"/>
    </source>
</evidence>
<keyword evidence="4 8" id="KW-1133">Transmembrane helix</keyword>
<dbReference type="PROSITE" id="PS00216">
    <property type="entry name" value="SUGAR_TRANSPORT_1"/>
    <property type="match status" value="1"/>
</dbReference>
<dbReference type="Pfam" id="PF00083">
    <property type="entry name" value="Sugar_tr"/>
    <property type="match status" value="1"/>
</dbReference>
<dbReference type="KEGG" id="dvv:114333596"/>
<proteinExistence type="inferred from homology"/>
<feature type="domain" description="Major facilitator superfamily (MFS) profile" evidence="9">
    <location>
        <begin position="16"/>
        <end position="441"/>
    </location>
</feature>
<dbReference type="PANTHER" id="PTHR48021:SF46">
    <property type="entry name" value="MAJOR FACILITATOR SUPERFAMILY (MFS) PROFILE DOMAIN-CONTAINING PROTEIN"/>
    <property type="match status" value="1"/>
</dbReference>
<comment type="subcellular location">
    <subcellularLocation>
        <location evidence="1">Cell membrane</location>
        <topology evidence="1">Multi-pass membrane protein</topology>
    </subcellularLocation>
</comment>
<feature type="transmembrane region" description="Helical" evidence="8">
    <location>
        <begin position="12"/>
        <end position="34"/>
    </location>
</feature>
<evidence type="ECO:0000256" key="8">
    <source>
        <dbReference type="SAM" id="Phobius"/>
    </source>
</evidence>
<dbReference type="PRINTS" id="PR00171">
    <property type="entry name" value="SUGRTRNSPORT"/>
</dbReference>
<keyword evidence="2" id="KW-1003">Cell membrane</keyword>
<reference evidence="10" key="1">
    <citation type="submission" date="2025-08" db="UniProtKB">
        <authorList>
            <consortium name="RefSeq"/>
        </authorList>
    </citation>
    <scope>IDENTIFICATION</scope>
    <source>
        <tissue evidence="10">Whole insect</tissue>
    </source>
</reference>
<dbReference type="Gene3D" id="1.20.1250.20">
    <property type="entry name" value="MFS general substrate transporter like domains"/>
    <property type="match status" value="1"/>
</dbReference>
<dbReference type="OrthoDB" id="6133115at2759"/>
<dbReference type="PROSITE" id="PS50850">
    <property type="entry name" value="MFS"/>
    <property type="match status" value="1"/>
</dbReference>
<dbReference type="InterPro" id="IPR050549">
    <property type="entry name" value="MFS_Trehalose_Transporter"/>
</dbReference>
<comment type="similarity">
    <text evidence="7">Belongs to the major facilitator superfamily. Sugar transporter (TC 2.A.1.1) family. Trehalose transporter subfamily.</text>
</comment>
<dbReference type="PROSITE" id="PS00217">
    <property type="entry name" value="SUGAR_TRANSPORT_2"/>
    <property type="match status" value="1"/>
</dbReference>
<organism evidence="10">
    <name type="scientific">Diabrotica virgifera virgifera</name>
    <name type="common">western corn rootworm</name>
    <dbReference type="NCBI Taxonomy" id="50390"/>
    <lineage>
        <taxon>Eukaryota</taxon>
        <taxon>Metazoa</taxon>
        <taxon>Ecdysozoa</taxon>
        <taxon>Arthropoda</taxon>
        <taxon>Hexapoda</taxon>
        <taxon>Insecta</taxon>
        <taxon>Pterygota</taxon>
        <taxon>Neoptera</taxon>
        <taxon>Endopterygota</taxon>
        <taxon>Coleoptera</taxon>
        <taxon>Polyphaga</taxon>
        <taxon>Cucujiformia</taxon>
        <taxon>Chrysomeloidea</taxon>
        <taxon>Chrysomelidae</taxon>
        <taxon>Galerucinae</taxon>
        <taxon>Diabroticina</taxon>
        <taxon>Diabroticites</taxon>
        <taxon>Diabrotica</taxon>
    </lineage>
</organism>
<evidence type="ECO:0000256" key="4">
    <source>
        <dbReference type="ARBA" id="ARBA00022989"/>
    </source>
</evidence>
<evidence type="ECO:0000256" key="5">
    <source>
        <dbReference type="ARBA" id="ARBA00023136"/>
    </source>
</evidence>
<feature type="transmembrane region" description="Helical" evidence="8">
    <location>
        <begin position="110"/>
        <end position="130"/>
    </location>
</feature>
<dbReference type="InterPro" id="IPR020846">
    <property type="entry name" value="MFS_dom"/>
</dbReference>
<dbReference type="InterPro" id="IPR003663">
    <property type="entry name" value="Sugar/inositol_transpt"/>
</dbReference>
<evidence type="ECO:0000256" key="6">
    <source>
        <dbReference type="ARBA" id="ARBA00023180"/>
    </source>
</evidence>
<dbReference type="RefSeq" id="XP_028139293.1">
    <property type="nucleotide sequence ID" value="XM_028283492.1"/>
</dbReference>
<evidence type="ECO:0000256" key="2">
    <source>
        <dbReference type="ARBA" id="ARBA00022475"/>
    </source>
</evidence>
<dbReference type="AlphaFoldDB" id="A0A6P7G2L7"/>
<keyword evidence="3 8" id="KW-0812">Transmembrane</keyword>